<keyword evidence="2" id="KW-0809">Transit peptide</keyword>
<dbReference type="InterPro" id="IPR042272">
    <property type="entry name" value="ATP12_ATP_synth-F1-assembly_N"/>
</dbReference>
<dbReference type="PANTHER" id="PTHR21013">
    <property type="entry name" value="ATP SYNTHASE MITOCHONDRIAL F1 COMPLEX ASSEMBLY FACTOR 2/ATP12 PROTEIN, MITOCHONDRIAL PRECURSOR"/>
    <property type="match status" value="1"/>
</dbReference>
<protein>
    <submittedName>
        <fullName evidence="4">Chaperone required for assembly of F1-ATPase</fullName>
    </submittedName>
</protein>
<evidence type="ECO:0000256" key="1">
    <source>
        <dbReference type="ARBA" id="ARBA00008231"/>
    </source>
</evidence>
<dbReference type="GO" id="GO:0043461">
    <property type="term" value="P:proton-transporting ATP synthase complex assembly"/>
    <property type="evidence" value="ECO:0007669"/>
    <property type="project" value="InterPro"/>
</dbReference>
<evidence type="ECO:0000256" key="3">
    <source>
        <dbReference type="ARBA" id="ARBA00023186"/>
    </source>
</evidence>
<keyword evidence="3" id="KW-0143">Chaperone</keyword>
<dbReference type="Gene3D" id="3.30.2180.10">
    <property type="entry name" value="ATP12-like"/>
    <property type="match status" value="1"/>
</dbReference>
<evidence type="ECO:0000313" key="5">
    <source>
        <dbReference type="Proteomes" id="UP000228531"/>
    </source>
</evidence>
<dbReference type="EMBL" id="PGTY01000001">
    <property type="protein sequence ID" value="PJI93168.1"/>
    <property type="molecule type" value="Genomic_DNA"/>
</dbReference>
<gene>
    <name evidence="4" type="ORF">BC777_2038</name>
</gene>
<dbReference type="Proteomes" id="UP000228531">
    <property type="component" value="Unassembled WGS sequence"/>
</dbReference>
<dbReference type="InterPro" id="IPR023335">
    <property type="entry name" value="ATP12_ortho_dom_sf"/>
</dbReference>
<dbReference type="SUPFAM" id="SSF160909">
    <property type="entry name" value="ATP12-like"/>
    <property type="match status" value="1"/>
</dbReference>
<organism evidence="4 5">
    <name type="scientific">Yoonia maricola</name>
    <dbReference type="NCBI Taxonomy" id="420999"/>
    <lineage>
        <taxon>Bacteria</taxon>
        <taxon>Pseudomonadati</taxon>
        <taxon>Pseudomonadota</taxon>
        <taxon>Alphaproteobacteria</taxon>
        <taxon>Rhodobacterales</taxon>
        <taxon>Paracoccaceae</taxon>
        <taxon>Yoonia</taxon>
    </lineage>
</organism>
<comment type="caution">
    <text evidence="4">The sequence shown here is derived from an EMBL/GenBank/DDBJ whole genome shotgun (WGS) entry which is preliminary data.</text>
</comment>
<name>A0A2M8WQF8_9RHOB</name>
<sequence>MSDWQPKRFWKQAQAEACDGGFTVKLDGRPVRTPAKAPLTLPTLAMADAIAQEWDAQEAVVDPRTMPVTRGANAAIDKVRTQRDEVIALLAEYGDSDLLCYRAAGPDGLIKRQADAWDPMLDWAAETLGARLFVGEGVMHVTQKPEVLDKLTSEVAAFDDFALAAVHDLISLSGSLVLALAVTRDAITVEDAWTLSRIDEHWQIEQWGADEEAAAAEMVKKTAFIDADRFYRFLLP</sequence>
<keyword evidence="5" id="KW-1185">Reference proteome</keyword>
<dbReference type="AlphaFoldDB" id="A0A2M8WQF8"/>
<accession>A0A2M8WQF8</accession>
<proteinExistence type="inferred from homology"/>
<dbReference type="Pfam" id="PF07542">
    <property type="entry name" value="ATP12"/>
    <property type="match status" value="1"/>
</dbReference>
<dbReference type="PANTHER" id="PTHR21013:SF10">
    <property type="entry name" value="ATP SYNTHASE MITOCHONDRIAL F1 COMPLEX ASSEMBLY FACTOR 2"/>
    <property type="match status" value="1"/>
</dbReference>
<evidence type="ECO:0000313" key="4">
    <source>
        <dbReference type="EMBL" id="PJI93168.1"/>
    </source>
</evidence>
<reference evidence="4 5" key="1">
    <citation type="submission" date="2017-11" db="EMBL/GenBank/DDBJ databases">
        <title>Genomic Encyclopedia of Archaeal and Bacterial Type Strains, Phase II (KMG-II): From Individual Species to Whole Genera.</title>
        <authorList>
            <person name="Goeker M."/>
        </authorList>
    </citation>
    <scope>NUCLEOTIDE SEQUENCE [LARGE SCALE GENOMIC DNA]</scope>
    <source>
        <strain evidence="4 5">DSM 29128</strain>
    </source>
</reference>
<dbReference type="Gene3D" id="1.10.3580.10">
    <property type="entry name" value="ATP12 ATPase"/>
    <property type="match status" value="1"/>
</dbReference>
<dbReference type="InterPro" id="IPR011419">
    <property type="entry name" value="ATP12_ATP_synth-F1-assembly"/>
</dbReference>
<comment type="similarity">
    <text evidence="1">Belongs to the ATP12 family.</text>
</comment>
<dbReference type="OrthoDB" id="9797825at2"/>
<dbReference type="RefSeq" id="WP_100367899.1">
    <property type="nucleotide sequence ID" value="NZ_PGTY01000001.1"/>
</dbReference>
<evidence type="ECO:0000256" key="2">
    <source>
        <dbReference type="ARBA" id="ARBA00022946"/>
    </source>
</evidence>